<gene>
    <name evidence="3" type="ORF">GJW-30_1_00328</name>
</gene>
<evidence type="ECO:0000313" key="3">
    <source>
        <dbReference type="EMBL" id="BAT57818.1"/>
    </source>
</evidence>
<organism evidence="3 4">
    <name type="scientific">Variibacter gotjawalensis</name>
    <dbReference type="NCBI Taxonomy" id="1333996"/>
    <lineage>
        <taxon>Bacteria</taxon>
        <taxon>Pseudomonadati</taxon>
        <taxon>Pseudomonadota</taxon>
        <taxon>Alphaproteobacteria</taxon>
        <taxon>Hyphomicrobiales</taxon>
        <taxon>Nitrobacteraceae</taxon>
        <taxon>Variibacter</taxon>
    </lineage>
</organism>
<accession>A0A0S3PPI3</accession>
<dbReference type="InterPro" id="IPR012495">
    <property type="entry name" value="TadE-like_dom"/>
</dbReference>
<evidence type="ECO:0000313" key="4">
    <source>
        <dbReference type="Proteomes" id="UP000236884"/>
    </source>
</evidence>
<name>A0A0S3PPI3_9BRAD</name>
<dbReference type="KEGG" id="vgo:GJW-30_1_00328"/>
<feature type="transmembrane region" description="Helical" evidence="1">
    <location>
        <begin position="12"/>
        <end position="35"/>
    </location>
</feature>
<evidence type="ECO:0000259" key="2">
    <source>
        <dbReference type="Pfam" id="PF07811"/>
    </source>
</evidence>
<dbReference type="Proteomes" id="UP000236884">
    <property type="component" value="Chromosome"/>
</dbReference>
<sequence length="198" mass="21774">MKRHGRTLRHDVSGMTAVEFALTLPFIILLIFGGYELTTGINTDRRVTAVARTVADLTAQHDPNKSPTRDDIPATKINDILGMKEIIEAGQIVFTPYDKANLQIVVSGVRVAANGEARIGWTTQSDNTDVPRRRARNAVVAIDPSLAIPNTNLIWAEVYYPYTPMFGAIATGSILLKESLFMRPRLADCLTFQTLGCT</sequence>
<keyword evidence="1" id="KW-0812">Transmembrane</keyword>
<evidence type="ECO:0000256" key="1">
    <source>
        <dbReference type="SAM" id="Phobius"/>
    </source>
</evidence>
<feature type="domain" description="TadE-like" evidence="2">
    <location>
        <begin position="14"/>
        <end position="55"/>
    </location>
</feature>
<keyword evidence="4" id="KW-1185">Reference proteome</keyword>
<keyword evidence="1" id="KW-1133">Transmembrane helix</keyword>
<dbReference type="Pfam" id="PF07811">
    <property type="entry name" value="TadE"/>
    <property type="match status" value="1"/>
</dbReference>
<reference evidence="3 4" key="1">
    <citation type="submission" date="2015-08" db="EMBL/GenBank/DDBJ databases">
        <title>Investigation of the bacterial diversity of lava forest soil.</title>
        <authorList>
            <person name="Lee J.S."/>
        </authorList>
    </citation>
    <scope>NUCLEOTIDE SEQUENCE [LARGE SCALE GENOMIC DNA]</scope>
    <source>
        <strain evidence="3 4">GJW-30</strain>
    </source>
</reference>
<proteinExistence type="predicted"/>
<protein>
    <submittedName>
        <fullName evidence="3">TadE-like protein</fullName>
    </submittedName>
</protein>
<dbReference type="EMBL" id="AP014946">
    <property type="protein sequence ID" value="BAT57818.1"/>
    <property type="molecule type" value="Genomic_DNA"/>
</dbReference>
<dbReference type="AlphaFoldDB" id="A0A0S3PPI3"/>
<keyword evidence="1" id="KW-0472">Membrane</keyword>